<reference evidence="1 2" key="1">
    <citation type="submission" date="2014-11" db="EMBL/GenBank/DDBJ databases">
        <authorList>
            <person name="Urmite Genomes Urmite Genomes"/>
        </authorList>
    </citation>
    <scope>NUCLEOTIDE SEQUENCE [LARGE SCALE GENOMIC DNA]</scope>
    <source>
        <strain evidence="1 2">Oc5</strain>
    </source>
</reference>
<keyword evidence="2" id="KW-1185">Reference proteome</keyword>
<organism evidence="1 2">
    <name type="scientific">Oceanobacillus oncorhynchi</name>
    <dbReference type="NCBI Taxonomy" id="545501"/>
    <lineage>
        <taxon>Bacteria</taxon>
        <taxon>Bacillati</taxon>
        <taxon>Bacillota</taxon>
        <taxon>Bacilli</taxon>
        <taxon>Bacillales</taxon>
        <taxon>Bacillaceae</taxon>
        <taxon>Oceanobacillus</taxon>
    </lineage>
</organism>
<protein>
    <submittedName>
        <fullName evidence="1">Uncharacterized protein</fullName>
    </submittedName>
</protein>
<gene>
    <name evidence="1" type="ORF">BN997_01115</name>
</gene>
<dbReference type="STRING" id="545501.BN997_01115"/>
<sequence length="55" mass="6124">MNYSVIVADGDWKTERKVTEVTDVKVEDGVYILSDKNGAVLFSSPVDSLVYLEVE</sequence>
<evidence type="ECO:0000313" key="2">
    <source>
        <dbReference type="Proteomes" id="UP000040453"/>
    </source>
</evidence>
<dbReference type="EMBL" id="CDGG01000001">
    <property type="protein sequence ID" value="CEI81297.1"/>
    <property type="molecule type" value="Genomic_DNA"/>
</dbReference>
<dbReference type="Proteomes" id="UP000040453">
    <property type="component" value="Unassembled WGS sequence"/>
</dbReference>
<dbReference type="RefSeq" id="WP_175297013.1">
    <property type="nucleotide sequence ID" value="NZ_CDGG01000001.1"/>
</dbReference>
<evidence type="ECO:0000313" key="1">
    <source>
        <dbReference type="EMBL" id="CEI81297.1"/>
    </source>
</evidence>
<dbReference type="AlphaFoldDB" id="A0A0A1MNV3"/>
<proteinExistence type="predicted"/>
<accession>A0A0A1MNV3</accession>
<name>A0A0A1MNV3_9BACI</name>